<keyword evidence="3 6" id="KW-0812">Transmembrane</keyword>
<dbReference type="InterPro" id="IPR001958">
    <property type="entry name" value="Tet-R_TetA/multi-R_MdtG-like"/>
</dbReference>
<evidence type="ECO:0000256" key="3">
    <source>
        <dbReference type="ARBA" id="ARBA00022692"/>
    </source>
</evidence>
<feature type="transmembrane region" description="Helical" evidence="6">
    <location>
        <begin position="143"/>
        <end position="169"/>
    </location>
</feature>
<dbReference type="OrthoDB" id="9775268at2"/>
<dbReference type="CDD" id="cd06173">
    <property type="entry name" value="MFS_MefA_like"/>
    <property type="match status" value="1"/>
</dbReference>
<keyword evidence="4 6" id="KW-1133">Transmembrane helix</keyword>
<gene>
    <name evidence="7" type="ORF">SAMN05216216_103109</name>
</gene>
<keyword evidence="8" id="KW-1185">Reference proteome</keyword>
<dbReference type="Pfam" id="PF07690">
    <property type="entry name" value="MFS_1"/>
    <property type="match status" value="1"/>
</dbReference>
<keyword evidence="2" id="KW-1003">Cell membrane</keyword>
<evidence type="ECO:0000256" key="2">
    <source>
        <dbReference type="ARBA" id="ARBA00022475"/>
    </source>
</evidence>
<proteinExistence type="predicted"/>
<organism evidence="7 8">
    <name type="scientific">Lacicoccus qingdaonensis</name>
    <dbReference type="NCBI Taxonomy" id="576118"/>
    <lineage>
        <taxon>Bacteria</taxon>
        <taxon>Bacillati</taxon>
        <taxon>Bacillota</taxon>
        <taxon>Bacilli</taxon>
        <taxon>Bacillales</taxon>
        <taxon>Salinicoccaceae</taxon>
        <taxon>Lacicoccus</taxon>
    </lineage>
</organism>
<sequence>MILKKEIPFRERLNFLIYVFSRVMLSIGDHVYLFAVSYFILYETGSSFYFSINLAIAIIVSLILLPFSGLISDLGNKRKIVISGEILFTSVLLGLFIYSYFFGINLSAIYITTFLTSLISPFVSNAFQAAMTELFHKNRIQKVMGYVSAILSTAVIAGPILGGILFGLLSFNQIILIYLILFGISSVLDFLLKFDLYLEPENYEEDIVESPKPLSKFKKDISEGMMFIVNNKVLKRVFILAAFINLVGATMSILPEKMMITELDFSPEIVGYVNAFLGLGMLAGGILIGAGKKMKNPVAVEKKALLLLALLTVVYPLPIYLGLGTVFNFIYVAMLGFGLAIGMQLANIPMGIYLQLIVPQKIKGRVFSSLGLVASSLMPLGTIIYGVLYDIGGYWIINMVSGFSIVIFAVTLLNRKVLSMSEEDYGKAVAEAAEETAEERFEETADARVQEA</sequence>
<dbReference type="RefSeq" id="WP_092984532.1">
    <property type="nucleotide sequence ID" value="NZ_FNFY01000003.1"/>
</dbReference>
<feature type="transmembrane region" description="Helical" evidence="6">
    <location>
        <begin position="15"/>
        <end position="41"/>
    </location>
</feature>
<dbReference type="Gene3D" id="1.20.1250.20">
    <property type="entry name" value="MFS general substrate transporter like domains"/>
    <property type="match status" value="1"/>
</dbReference>
<feature type="transmembrane region" description="Helical" evidence="6">
    <location>
        <begin position="366"/>
        <end position="388"/>
    </location>
</feature>
<dbReference type="InterPro" id="IPR036259">
    <property type="entry name" value="MFS_trans_sf"/>
</dbReference>
<feature type="transmembrane region" description="Helical" evidence="6">
    <location>
        <begin position="304"/>
        <end position="323"/>
    </location>
</feature>
<feature type="transmembrane region" description="Helical" evidence="6">
    <location>
        <begin position="233"/>
        <end position="254"/>
    </location>
</feature>
<dbReference type="STRING" id="576118.SAMN05216216_103109"/>
<evidence type="ECO:0000256" key="1">
    <source>
        <dbReference type="ARBA" id="ARBA00004651"/>
    </source>
</evidence>
<dbReference type="Proteomes" id="UP000199008">
    <property type="component" value="Unassembled WGS sequence"/>
</dbReference>
<name>A0A1G9BVP0_9BACL</name>
<dbReference type="PANTHER" id="PTHR23513:SF6">
    <property type="entry name" value="MAJOR FACILITATOR SUPERFAMILY ASSOCIATED DOMAIN-CONTAINING PROTEIN"/>
    <property type="match status" value="1"/>
</dbReference>
<dbReference type="GO" id="GO:0005886">
    <property type="term" value="C:plasma membrane"/>
    <property type="evidence" value="ECO:0007669"/>
    <property type="project" value="UniProtKB-SubCell"/>
</dbReference>
<evidence type="ECO:0000313" key="7">
    <source>
        <dbReference type="EMBL" id="SDK43035.1"/>
    </source>
</evidence>
<dbReference type="SUPFAM" id="SSF103473">
    <property type="entry name" value="MFS general substrate transporter"/>
    <property type="match status" value="1"/>
</dbReference>
<dbReference type="GO" id="GO:0022857">
    <property type="term" value="F:transmembrane transporter activity"/>
    <property type="evidence" value="ECO:0007669"/>
    <property type="project" value="InterPro"/>
</dbReference>
<evidence type="ECO:0000313" key="8">
    <source>
        <dbReference type="Proteomes" id="UP000199008"/>
    </source>
</evidence>
<feature type="transmembrane region" description="Helical" evidence="6">
    <location>
        <begin position="108"/>
        <end position="131"/>
    </location>
</feature>
<feature type="transmembrane region" description="Helical" evidence="6">
    <location>
        <begin position="47"/>
        <end position="68"/>
    </location>
</feature>
<evidence type="ECO:0000256" key="6">
    <source>
        <dbReference type="SAM" id="Phobius"/>
    </source>
</evidence>
<dbReference type="InterPro" id="IPR011701">
    <property type="entry name" value="MFS"/>
</dbReference>
<feature type="transmembrane region" description="Helical" evidence="6">
    <location>
        <begin position="394"/>
        <end position="413"/>
    </location>
</feature>
<feature type="transmembrane region" description="Helical" evidence="6">
    <location>
        <begin position="329"/>
        <end position="354"/>
    </location>
</feature>
<accession>A0A1G9BVP0</accession>
<feature type="transmembrane region" description="Helical" evidence="6">
    <location>
        <begin position="269"/>
        <end position="292"/>
    </location>
</feature>
<dbReference type="EMBL" id="FNFY01000003">
    <property type="protein sequence ID" value="SDK43035.1"/>
    <property type="molecule type" value="Genomic_DNA"/>
</dbReference>
<protein>
    <submittedName>
        <fullName evidence="7">Major Facilitator Superfamily protein</fullName>
    </submittedName>
</protein>
<feature type="transmembrane region" description="Helical" evidence="6">
    <location>
        <begin position="80"/>
        <end position="102"/>
    </location>
</feature>
<dbReference type="AlphaFoldDB" id="A0A1G9BVP0"/>
<dbReference type="PANTHER" id="PTHR23513">
    <property type="entry name" value="INTEGRAL MEMBRANE EFFLUX PROTEIN-RELATED"/>
    <property type="match status" value="1"/>
</dbReference>
<feature type="transmembrane region" description="Helical" evidence="6">
    <location>
        <begin position="175"/>
        <end position="192"/>
    </location>
</feature>
<keyword evidence="5 6" id="KW-0472">Membrane</keyword>
<reference evidence="8" key="1">
    <citation type="submission" date="2016-10" db="EMBL/GenBank/DDBJ databases">
        <authorList>
            <person name="Varghese N."/>
            <person name="Submissions S."/>
        </authorList>
    </citation>
    <scope>NUCLEOTIDE SEQUENCE [LARGE SCALE GENOMIC DNA]</scope>
    <source>
        <strain evidence="8">CGMCC 1.8895</strain>
    </source>
</reference>
<evidence type="ECO:0000256" key="5">
    <source>
        <dbReference type="ARBA" id="ARBA00023136"/>
    </source>
</evidence>
<comment type="subcellular location">
    <subcellularLocation>
        <location evidence="1">Cell membrane</location>
        <topology evidence="1">Multi-pass membrane protein</topology>
    </subcellularLocation>
</comment>
<dbReference type="PRINTS" id="PR01035">
    <property type="entry name" value="TCRTETA"/>
</dbReference>
<evidence type="ECO:0000256" key="4">
    <source>
        <dbReference type="ARBA" id="ARBA00022989"/>
    </source>
</evidence>